<feature type="transmembrane region" description="Helical" evidence="2">
    <location>
        <begin position="526"/>
        <end position="543"/>
    </location>
</feature>
<feature type="transmembrane region" description="Helical" evidence="2">
    <location>
        <begin position="713"/>
        <end position="731"/>
    </location>
</feature>
<feature type="transmembrane region" description="Helical" evidence="2">
    <location>
        <begin position="563"/>
        <end position="583"/>
    </location>
</feature>
<evidence type="ECO:0000313" key="3">
    <source>
        <dbReference type="EMBL" id="KHL26034.1"/>
    </source>
</evidence>
<reference evidence="3 4" key="1">
    <citation type="submission" date="2014-11" db="EMBL/GenBank/DDBJ databases">
        <title>Draft genome sequence of Kirrobacter mercurialis.</title>
        <authorList>
            <person name="Coil D.A."/>
            <person name="Eisen J.A."/>
        </authorList>
    </citation>
    <scope>NUCLEOTIDE SEQUENCE [LARGE SCALE GENOMIC DNA]</scope>
    <source>
        <strain evidence="3 4">Coronado</strain>
    </source>
</reference>
<feature type="transmembrane region" description="Helical" evidence="2">
    <location>
        <begin position="590"/>
        <end position="610"/>
    </location>
</feature>
<feature type="transmembrane region" description="Helical" evidence="2">
    <location>
        <begin position="258"/>
        <end position="275"/>
    </location>
</feature>
<feature type="transmembrane region" description="Helical" evidence="2">
    <location>
        <begin position="650"/>
        <end position="668"/>
    </location>
</feature>
<feature type="transmembrane region" description="Helical" evidence="2">
    <location>
        <begin position="502"/>
        <end position="519"/>
    </location>
</feature>
<keyword evidence="4" id="KW-1185">Reference proteome</keyword>
<feature type="transmembrane region" description="Helical" evidence="2">
    <location>
        <begin position="411"/>
        <end position="427"/>
    </location>
</feature>
<gene>
    <name evidence="3" type="ORF">PK98_05635</name>
</gene>
<dbReference type="Proteomes" id="UP000030988">
    <property type="component" value="Unassembled WGS sequence"/>
</dbReference>
<feature type="region of interest" description="Disordered" evidence="1">
    <location>
        <begin position="1"/>
        <end position="27"/>
    </location>
</feature>
<comment type="caution">
    <text evidence="3">The sequence shown here is derived from an EMBL/GenBank/DDBJ whole genome shotgun (WGS) entry which is preliminary data.</text>
</comment>
<feature type="transmembrane region" description="Helical" evidence="2">
    <location>
        <begin position="388"/>
        <end position="406"/>
    </location>
</feature>
<name>A0A0B2BX55_9SPHN</name>
<feature type="transmembrane region" description="Helical" evidence="2">
    <location>
        <begin position="683"/>
        <end position="701"/>
    </location>
</feature>
<feature type="transmembrane region" description="Helical" evidence="2">
    <location>
        <begin position="363"/>
        <end position="382"/>
    </location>
</feature>
<dbReference type="PANTHER" id="PTHR38434:SF1">
    <property type="entry name" value="BLL2549 PROTEIN"/>
    <property type="match status" value="1"/>
</dbReference>
<sequence length="776" mass="81211">MAQQQRPATADPVIVRAPGPSASSPARWRPSFDFEELFGRLLPIWGGGIALAVAGFFLVRWSIENGMLGPWTRVALSFGAGATLLAAAELAHRLSARLDDDRVRQAFAGAGLATLYAGFYLGGTLYQLFSPVLAFAGLAGVTALAIGLSWRFGLPTAVMGLVGGFAAPALAGATEPNLPLLATYLALVTGGLVMTGDRQQRSSLGLAALAGGLLWGAALLVDGSALARGDAVLSVGLYLVLMGAVLPHFAGNGRFGQVGRIAAGALATVQIALLVDRSGYGVLAWGCYLLLGAALAVLGWRHQRLREAGAMAAGVSACLLAIWPQPGGWSFTWIAAAAAVIFAGGPLAHLWRGTATRTDRWQLALYPLAIAAATLVQFDVSLLEARSASVALAFALLAALPLAGWWRDRSAACGVAAALLLQAALALLVQDAWMPLILAASAVLVVWRVTRAEPIAISLLLLATLWAAEPLVYLAGAGLAALHAEPVLLSDLPDMRLTWQQLAPLAAGWSAALLLQPALFGRARRASWVIAGTLLLAVAHATFKQLFALDDPFRFVTLGMAERTLWQAVLAGIGVVLVLRTPLVTAGRVLAWLALAHFATFTLLLHNPLWSEQAVGGLPVLNLLLPAYAVATALVLWLRPAALPRWVPDAAAMLLLTIGALSLLRQTFSGTLLLQPLGAGEDLLRSLLAIALALAYLAWGARTGQRSWRVGSLVLMLGAVLKVFMLDAAALDGLARIGSFFALGVCLIGIGWFYSRQLRSPQPGTAPKVAPATPSR</sequence>
<keyword evidence="2" id="KW-0472">Membrane</keyword>
<organism evidence="3 4">
    <name type="scientific">Croceibacterium mercuriale</name>
    <dbReference type="NCBI Taxonomy" id="1572751"/>
    <lineage>
        <taxon>Bacteria</taxon>
        <taxon>Pseudomonadati</taxon>
        <taxon>Pseudomonadota</taxon>
        <taxon>Alphaproteobacteria</taxon>
        <taxon>Sphingomonadales</taxon>
        <taxon>Erythrobacteraceae</taxon>
        <taxon>Croceibacterium</taxon>
    </lineage>
</organism>
<feature type="transmembrane region" description="Helical" evidence="2">
    <location>
        <begin position="457"/>
        <end position="482"/>
    </location>
</feature>
<evidence type="ECO:0008006" key="5">
    <source>
        <dbReference type="Google" id="ProtNLM"/>
    </source>
</evidence>
<feature type="transmembrane region" description="Helical" evidence="2">
    <location>
        <begin position="231"/>
        <end position="251"/>
    </location>
</feature>
<feature type="transmembrane region" description="Helical" evidence="2">
    <location>
        <begin position="307"/>
        <end position="325"/>
    </location>
</feature>
<feature type="transmembrane region" description="Helical" evidence="2">
    <location>
        <begin position="71"/>
        <end position="91"/>
    </location>
</feature>
<accession>A0A0B2BX55</accession>
<keyword evidence="2" id="KW-0812">Transmembrane</keyword>
<dbReference type="STRING" id="1572751.PK98_05635"/>
<dbReference type="EMBL" id="JTDN01000001">
    <property type="protein sequence ID" value="KHL26034.1"/>
    <property type="molecule type" value="Genomic_DNA"/>
</dbReference>
<feature type="transmembrane region" description="Helical" evidence="2">
    <location>
        <begin position="103"/>
        <end position="122"/>
    </location>
</feature>
<feature type="transmembrane region" description="Helical" evidence="2">
    <location>
        <begin position="128"/>
        <end position="146"/>
    </location>
</feature>
<feature type="transmembrane region" description="Helical" evidence="2">
    <location>
        <begin position="177"/>
        <end position="194"/>
    </location>
</feature>
<feature type="transmembrane region" description="Helical" evidence="2">
    <location>
        <begin position="331"/>
        <end position="351"/>
    </location>
</feature>
<evidence type="ECO:0000256" key="2">
    <source>
        <dbReference type="SAM" id="Phobius"/>
    </source>
</evidence>
<evidence type="ECO:0000313" key="4">
    <source>
        <dbReference type="Proteomes" id="UP000030988"/>
    </source>
</evidence>
<feature type="transmembrane region" description="Helical" evidence="2">
    <location>
        <begin position="433"/>
        <end position="450"/>
    </location>
</feature>
<feature type="transmembrane region" description="Helical" evidence="2">
    <location>
        <begin position="153"/>
        <end position="171"/>
    </location>
</feature>
<feature type="transmembrane region" description="Helical" evidence="2">
    <location>
        <begin position="616"/>
        <end position="638"/>
    </location>
</feature>
<protein>
    <recommendedName>
        <fullName evidence="5">DUF2339 domain-containing protein</fullName>
    </recommendedName>
</protein>
<proteinExistence type="predicted"/>
<evidence type="ECO:0000256" key="1">
    <source>
        <dbReference type="SAM" id="MobiDB-lite"/>
    </source>
</evidence>
<dbReference type="AlphaFoldDB" id="A0A0B2BX55"/>
<feature type="compositionally biased region" description="Low complexity" evidence="1">
    <location>
        <begin position="16"/>
        <end position="27"/>
    </location>
</feature>
<dbReference type="InterPro" id="IPR019286">
    <property type="entry name" value="DUF2339_TM"/>
</dbReference>
<feature type="transmembrane region" description="Helical" evidence="2">
    <location>
        <begin position="281"/>
        <end position="300"/>
    </location>
</feature>
<feature type="transmembrane region" description="Helical" evidence="2">
    <location>
        <begin position="206"/>
        <end position="225"/>
    </location>
</feature>
<feature type="transmembrane region" description="Helical" evidence="2">
    <location>
        <begin position="37"/>
        <end position="59"/>
    </location>
</feature>
<dbReference type="PANTHER" id="PTHR38434">
    <property type="entry name" value="BLL2549 PROTEIN"/>
    <property type="match status" value="1"/>
</dbReference>
<dbReference type="Pfam" id="PF10101">
    <property type="entry name" value="DUF2339"/>
    <property type="match status" value="1"/>
</dbReference>
<feature type="transmembrane region" description="Helical" evidence="2">
    <location>
        <begin position="737"/>
        <end position="754"/>
    </location>
</feature>
<keyword evidence="2" id="KW-1133">Transmembrane helix</keyword>